<dbReference type="Proteomes" id="UP000594261">
    <property type="component" value="Chromosome 6"/>
</dbReference>
<evidence type="ECO:0000313" key="2">
    <source>
        <dbReference type="EnsemblPlants" id="QL06p007932:mrna"/>
    </source>
</evidence>
<name>A0A7N2LUN4_QUELO</name>
<reference evidence="2 3" key="1">
    <citation type="journal article" date="2016" name="G3 (Bethesda)">
        <title>First Draft Assembly and Annotation of the Genome of a California Endemic Oak Quercus lobata Nee (Fagaceae).</title>
        <authorList>
            <person name="Sork V.L."/>
            <person name="Fitz-Gibbon S.T."/>
            <person name="Puiu D."/>
            <person name="Crepeau M."/>
            <person name="Gugger P.F."/>
            <person name="Sherman R."/>
            <person name="Stevens K."/>
            <person name="Langley C.H."/>
            <person name="Pellegrini M."/>
            <person name="Salzberg S.L."/>
        </authorList>
    </citation>
    <scope>NUCLEOTIDE SEQUENCE [LARGE SCALE GENOMIC DNA]</scope>
    <source>
        <strain evidence="2 3">cv. SW786</strain>
    </source>
</reference>
<reference evidence="2" key="2">
    <citation type="submission" date="2021-01" db="UniProtKB">
        <authorList>
            <consortium name="EnsemblPlants"/>
        </authorList>
    </citation>
    <scope>IDENTIFICATION</scope>
</reference>
<sequence length="343" mass="37406">MLSKLFNAPSESSPMNGTYLPTTKPSKQSTHGTSKPITWNSLKRSPLFFINSSSPSLRLGHRCHHCGSLYSQKEVVAKIVKEKSKDGGSNDPRVDWKDPKELQAFCEFCAIQVLDGKRKGGFFTKTRFDAMIEQLGAMGKVACPNAKTFKNKGLPNRDFMNIMFGGTVATGKNAFCTSGQTSKETTEGSEDSTDSTKFVDPQCEPFVNVDAMEVEGPSLSRAGPAVTKGKGLATNVHLFKPICKKSRKKCLVTQEMSDSLKSISDVIVESRNVSTHTPFASTATTQVNAILDMVLSLPGVHSGHIFICSAPSTSWKKSKISSACYNYNFVIAVNPATIFWYGR</sequence>
<dbReference type="Gramene" id="QL06p007932:mrna">
    <property type="protein sequence ID" value="QL06p007932:mrna"/>
    <property type="gene ID" value="QL06p007932"/>
</dbReference>
<dbReference type="InParanoid" id="A0A7N2LUN4"/>
<organism evidence="2 3">
    <name type="scientific">Quercus lobata</name>
    <name type="common">Valley oak</name>
    <dbReference type="NCBI Taxonomy" id="97700"/>
    <lineage>
        <taxon>Eukaryota</taxon>
        <taxon>Viridiplantae</taxon>
        <taxon>Streptophyta</taxon>
        <taxon>Embryophyta</taxon>
        <taxon>Tracheophyta</taxon>
        <taxon>Spermatophyta</taxon>
        <taxon>Magnoliopsida</taxon>
        <taxon>eudicotyledons</taxon>
        <taxon>Gunneridae</taxon>
        <taxon>Pentapetalae</taxon>
        <taxon>rosids</taxon>
        <taxon>fabids</taxon>
        <taxon>Fagales</taxon>
        <taxon>Fagaceae</taxon>
        <taxon>Quercus</taxon>
    </lineage>
</organism>
<accession>A0A7N2LUN4</accession>
<keyword evidence="3" id="KW-1185">Reference proteome</keyword>
<dbReference type="AlphaFoldDB" id="A0A7N2LUN4"/>
<protein>
    <submittedName>
        <fullName evidence="2">Uncharacterized protein</fullName>
    </submittedName>
</protein>
<dbReference type="EMBL" id="LRBV02000006">
    <property type="status" value="NOT_ANNOTATED_CDS"/>
    <property type="molecule type" value="Genomic_DNA"/>
</dbReference>
<feature type="region of interest" description="Disordered" evidence="1">
    <location>
        <begin position="1"/>
        <end position="38"/>
    </location>
</feature>
<proteinExistence type="predicted"/>
<dbReference type="EnsemblPlants" id="QL06p007932:mrna">
    <property type="protein sequence ID" value="QL06p007932:mrna"/>
    <property type="gene ID" value="QL06p007932"/>
</dbReference>
<evidence type="ECO:0000256" key="1">
    <source>
        <dbReference type="SAM" id="MobiDB-lite"/>
    </source>
</evidence>
<feature type="compositionally biased region" description="Polar residues" evidence="1">
    <location>
        <begin position="9"/>
        <end position="38"/>
    </location>
</feature>
<evidence type="ECO:0000313" key="3">
    <source>
        <dbReference type="Proteomes" id="UP000594261"/>
    </source>
</evidence>